<keyword evidence="3" id="KW-1185">Reference proteome</keyword>
<keyword evidence="1" id="KW-0472">Membrane</keyword>
<dbReference type="AlphaFoldDB" id="A0A2G5V2W8"/>
<evidence type="ECO:0000313" key="3">
    <source>
        <dbReference type="Proteomes" id="UP000230233"/>
    </source>
</evidence>
<proteinExistence type="predicted"/>
<protein>
    <submittedName>
        <fullName evidence="2">Uncharacterized protein</fullName>
    </submittedName>
</protein>
<accession>A0A2G5V2W8</accession>
<organism evidence="2 3">
    <name type="scientific">Caenorhabditis nigoni</name>
    <dbReference type="NCBI Taxonomy" id="1611254"/>
    <lineage>
        <taxon>Eukaryota</taxon>
        <taxon>Metazoa</taxon>
        <taxon>Ecdysozoa</taxon>
        <taxon>Nematoda</taxon>
        <taxon>Chromadorea</taxon>
        <taxon>Rhabditida</taxon>
        <taxon>Rhabditina</taxon>
        <taxon>Rhabditomorpha</taxon>
        <taxon>Rhabditoidea</taxon>
        <taxon>Rhabditidae</taxon>
        <taxon>Peloderinae</taxon>
        <taxon>Caenorhabditis</taxon>
    </lineage>
</organism>
<evidence type="ECO:0000256" key="1">
    <source>
        <dbReference type="SAM" id="Phobius"/>
    </source>
</evidence>
<evidence type="ECO:0000313" key="2">
    <source>
        <dbReference type="EMBL" id="PIC46133.1"/>
    </source>
</evidence>
<name>A0A2G5V2W8_9PELO</name>
<dbReference type="Proteomes" id="UP000230233">
    <property type="component" value="Chromosome II"/>
</dbReference>
<sequence>MVSGATSAEIEERPFLRSFFSYVYTGLVALLFLDLIHSLIIVLGVQFLLIYSCFCYASSLIIQLLQVITTTN</sequence>
<dbReference type="EMBL" id="PDUG01000002">
    <property type="protein sequence ID" value="PIC46133.1"/>
    <property type="molecule type" value="Genomic_DNA"/>
</dbReference>
<keyword evidence="1" id="KW-1133">Transmembrane helix</keyword>
<gene>
    <name evidence="2" type="primary">Cnig_chr_II.g5926</name>
    <name evidence="2" type="ORF">B9Z55_005926</name>
</gene>
<comment type="caution">
    <text evidence="2">The sequence shown here is derived from an EMBL/GenBank/DDBJ whole genome shotgun (WGS) entry which is preliminary data.</text>
</comment>
<reference evidence="3" key="1">
    <citation type="submission" date="2017-10" db="EMBL/GenBank/DDBJ databases">
        <title>Rapid genome shrinkage in a self-fertile nematode reveals novel sperm competition proteins.</title>
        <authorList>
            <person name="Yin D."/>
            <person name="Schwarz E.M."/>
            <person name="Thomas C.G."/>
            <person name="Felde R.L."/>
            <person name="Korf I.F."/>
            <person name="Cutter A.D."/>
            <person name="Schartner C.M."/>
            <person name="Ralston E.J."/>
            <person name="Meyer B.J."/>
            <person name="Haag E.S."/>
        </authorList>
    </citation>
    <scope>NUCLEOTIDE SEQUENCE [LARGE SCALE GENOMIC DNA]</scope>
    <source>
        <strain evidence="3">JU1422</strain>
    </source>
</reference>
<feature type="transmembrane region" description="Helical" evidence="1">
    <location>
        <begin position="21"/>
        <end position="42"/>
    </location>
</feature>
<keyword evidence="1" id="KW-0812">Transmembrane</keyword>
<feature type="transmembrane region" description="Helical" evidence="1">
    <location>
        <begin position="48"/>
        <end position="68"/>
    </location>
</feature>